<gene>
    <name evidence="4" type="ORF">J2W69_001890</name>
</gene>
<dbReference type="InterPro" id="IPR016047">
    <property type="entry name" value="M23ase_b-sheet_dom"/>
</dbReference>
<keyword evidence="2" id="KW-0732">Signal</keyword>
<evidence type="ECO:0000313" key="4">
    <source>
        <dbReference type="EMBL" id="MDR7120952.1"/>
    </source>
</evidence>
<dbReference type="RefSeq" id="WP_310277190.1">
    <property type="nucleotide sequence ID" value="NZ_JAVDWR010000004.1"/>
</dbReference>
<sequence length="387" mass="43395">MPVRLVNYRVRMQQSLALLLCLASAPLLAQDQKEVQQELSQLKGQIQQTEKELKQQQKAFTKAQDLLKTADQSLARLARQLRQSNTELAELHKQQQQLQLQQQQLQQSFELQKSLLAQQLKGAFVTGQHDYTKMLLNQQDSTKLERILTYYQYLNQARMQQLQQIEQTAEELKQVELDLQTKAQQQQQLQAQLEQQKQELTEAKSSQLASVKKLKSFLTDQEQQLNYLKQNEQSLQNTLGKLKAAAIAAKKRINLPKTKGKLPWPVQGDILQGYGEKRLAGVSSRGILIAAAEGSKVKAVADGQVIYADWLKGYGWVIVLDHGNGVMSLYGHNQTLLKKPGESVNASDAVALVGASGGQAQAGLYFEIRQKGSAINPITWLQKRAGS</sequence>
<dbReference type="CDD" id="cd12797">
    <property type="entry name" value="M23_peptidase"/>
    <property type="match status" value="1"/>
</dbReference>
<dbReference type="SUPFAM" id="SSF51261">
    <property type="entry name" value="Duplicated hybrid motif"/>
    <property type="match status" value="1"/>
</dbReference>
<organism evidence="4 5">
    <name type="scientific">Rheinheimera soli</name>
    <dbReference type="NCBI Taxonomy" id="443616"/>
    <lineage>
        <taxon>Bacteria</taxon>
        <taxon>Pseudomonadati</taxon>
        <taxon>Pseudomonadota</taxon>
        <taxon>Gammaproteobacteria</taxon>
        <taxon>Chromatiales</taxon>
        <taxon>Chromatiaceae</taxon>
        <taxon>Rheinheimera</taxon>
    </lineage>
</organism>
<dbReference type="EMBL" id="JAVDWR010000004">
    <property type="protein sequence ID" value="MDR7120952.1"/>
    <property type="molecule type" value="Genomic_DNA"/>
</dbReference>
<keyword evidence="1" id="KW-0175">Coiled coil</keyword>
<name>A0ABU1VZ02_9GAMM</name>
<dbReference type="InterPro" id="IPR011055">
    <property type="entry name" value="Dup_hybrid_motif"/>
</dbReference>
<evidence type="ECO:0000256" key="2">
    <source>
        <dbReference type="SAM" id="SignalP"/>
    </source>
</evidence>
<dbReference type="Gene3D" id="2.70.70.10">
    <property type="entry name" value="Glucose Permease (Domain IIA)"/>
    <property type="match status" value="1"/>
</dbReference>
<dbReference type="Gene3D" id="6.10.250.3150">
    <property type="match status" value="1"/>
</dbReference>
<evidence type="ECO:0000259" key="3">
    <source>
        <dbReference type="Pfam" id="PF01551"/>
    </source>
</evidence>
<feature type="domain" description="M23ase beta-sheet core" evidence="3">
    <location>
        <begin position="284"/>
        <end position="377"/>
    </location>
</feature>
<dbReference type="InterPro" id="IPR050570">
    <property type="entry name" value="Cell_wall_metabolism_enzyme"/>
</dbReference>
<keyword evidence="5" id="KW-1185">Reference proteome</keyword>
<evidence type="ECO:0000256" key="1">
    <source>
        <dbReference type="SAM" id="Coils"/>
    </source>
</evidence>
<reference evidence="4 5" key="1">
    <citation type="submission" date="2023-07" db="EMBL/GenBank/DDBJ databases">
        <title>Sorghum-associated microbial communities from plants grown in Nebraska, USA.</title>
        <authorList>
            <person name="Schachtman D."/>
        </authorList>
    </citation>
    <scope>NUCLEOTIDE SEQUENCE [LARGE SCALE GENOMIC DNA]</scope>
    <source>
        <strain evidence="4 5">4138</strain>
    </source>
</reference>
<evidence type="ECO:0000313" key="5">
    <source>
        <dbReference type="Proteomes" id="UP001257909"/>
    </source>
</evidence>
<feature type="chain" id="PRO_5047139876" evidence="2">
    <location>
        <begin position="30"/>
        <end position="387"/>
    </location>
</feature>
<feature type="coiled-coil region" evidence="1">
    <location>
        <begin position="32"/>
        <end position="108"/>
    </location>
</feature>
<dbReference type="Proteomes" id="UP001257909">
    <property type="component" value="Unassembled WGS sequence"/>
</dbReference>
<protein>
    <submittedName>
        <fullName evidence="4">Septal ring factor EnvC (AmiA/AmiB activator)</fullName>
    </submittedName>
</protein>
<dbReference type="PANTHER" id="PTHR21666:SF270">
    <property type="entry name" value="MUREIN HYDROLASE ACTIVATOR ENVC"/>
    <property type="match status" value="1"/>
</dbReference>
<feature type="coiled-coil region" evidence="1">
    <location>
        <begin position="155"/>
        <end position="238"/>
    </location>
</feature>
<comment type="caution">
    <text evidence="4">The sequence shown here is derived from an EMBL/GenBank/DDBJ whole genome shotgun (WGS) entry which is preliminary data.</text>
</comment>
<dbReference type="PANTHER" id="PTHR21666">
    <property type="entry name" value="PEPTIDASE-RELATED"/>
    <property type="match status" value="1"/>
</dbReference>
<feature type="signal peptide" evidence="2">
    <location>
        <begin position="1"/>
        <end position="29"/>
    </location>
</feature>
<dbReference type="Pfam" id="PF01551">
    <property type="entry name" value="Peptidase_M23"/>
    <property type="match status" value="1"/>
</dbReference>
<proteinExistence type="predicted"/>
<accession>A0ABU1VZ02</accession>